<evidence type="ECO:0000313" key="2">
    <source>
        <dbReference type="EMBL" id="KAA6337076.1"/>
    </source>
</evidence>
<protein>
    <recommendedName>
        <fullName evidence="1">Pyruvate phosphate dikinase AMP/ATP-binding domain-containing protein</fullName>
    </recommendedName>
</protein>
<dbReference type="InterPro" id="IPR002192">
    <property type="entry name" value="PPDK_AMP/ATP-bd"/>
</dbReference>
<dbReference type="Gene3D" id="3.30.1490.20">
    <property type="entry name" value="ATP-grasp fold, A domain"/>
    <property type="match status" value="1"/>
</dbReference>
<name>A0A5J4RT09_9ZZZZ</name>
<proteinExistence type="predicted"/>
<organism evidence="2">
    <name type="scientific">termite gut metagenome</name>
    <dbReference type="NCBI Taxonomy" id="433724"/>
    <lineage>
        <taxon>unclassified sequences</taxon>
        <taxon>metagenomes</taxon>
        <taxon>organismal metagenomes</taxon>
    </lineage>
</organism>
<dbReference type="Pfam" id="PF01326">
    <property type="entry name" value="PPDK_N"/>
    <property type="match status" value="1"/>
</dbReference>
<dbReference type="PANTHER" id="PTHR43615:SF1">
    <property type="entry name" value="PPDK_N DOMAIN-CONTAINING PROTEIN"/>
    <property type="match status" value="1"/>
</dbReference>
<sequence length="990" mass="113640">MLNKLKFNQLYLKDTSFANLMTRRIFNILLIANPYDAFMLEDDGRIDETIFNEYTSLSLRYPPRFSQVTTEEEALSSLRNIQFDLVICMPGTGDNDSFDIGRRIKATYEHIPIIILTPFSYGITKRIENEDLSAFDYIFCWLGNTDLLVSIIKLIEDKMNLEHDVQEVGVQLILLVEDGIRFYSSVLPSLYKFVLMQSREFSTEALNEHQRMLRMRGRPKIVLARTYEEAMTLYDNYANNVLGVITDVSFPREGSKDTMAGIRLCTEIRKKDPFVPIIIQSSETENEVYASKFGAGFINKNSKKPDVDLRHAVYEDFGFGDFFFLNPNTHKKIARVRNLKELQNILFAVPAESFLYHISRNHISRWLYSRAVFPVAEFLKPITWDSLQDVDAHRHLIFDAIVEYRKMKNQGIVAVFQRDRFDLYSNFARIGEGSLGGKGRGLAFIDNMIKRYPELEEFENARVAIPKTLVLCTDIFDNFMESNELYQIALSENPDDKQILHYFLKAKLPDGLVNDFFAFMGVVKSPIAIRSSSLLEDSHYQPFAGIYNTYMIPYLDDKYEMLRMLSDAIKGVYASVYFRDSRAYMQATSNVIDQEKMAVVLQEVVGNQYGDRYYPSMSGVARSLNYYPIGEEQAEEGVVNLALGLGKYIVDGGLTLRFSPYHPTKVLQTSEMEIALKETQTFFYALDLKNIGQNLSEKDGFNLLKLHIKEAEKDGSLRYLVSTYDPHDMIIRDGLYPGGRKLITFANVLQHDVFPLARILQMVLKYGWQEMRRPVEIEFAVTLDHNVEKAGVFYLLQVRPIVESRQVLEEDLTKIPDEELILRSNNSLGQGIVDNIRDIIYVKTDGYSASNNPAIADEIEKLNRRFLDESKNYILIGPGRWGSSDSWLGIPVKWSHISAARVIVEAGLTNYRVDPSQGTHFFQNLTSFGVGYFTVNAYMNDGVYNQAFLNMQPAIEETKYLRHVHFDNPVMIKMDGKKKQGIVTLPQGQN</sequence>
<evidence type="ECO:0000259" key="1">
    <source>
        <dbReference type="Pfam" id="PF01326"/>
    </source>
</evidence>
<dbReference type="AlphaFoldDB" id="A0A5J4RT09"/>
<gene>
    <name evidence="2" type="ORF">EZS27_014811</name>
</gene>
<dbReference type="SUPFAM" id="SSF56059">
    <property type="entry name" value="Glutathione synthetase ATP-binding domain-like"/>
    <property type="match status" value="1"/>
</dbReference>
<dbReference type="EMBL" id="SNRY01000732">
    <property type="protein sequence ID" value="KAA6337076.1"/>
    <property type="molecule type" value="Genomic_DNA"/>
</dbReference>
<reference evidence="2" key="1">
    <citation type="submission" date="2019-03" db="EMBL/GenBank/DDBJ databases">
        <title>Single cell metagenomics reveals metabolic interactions within the superorganism composed of flagellate Streblomastix strix and complex community of Bacteroidetes bacteria on its surface.</title>
        <authorList>
            <person name="Treitli S.C."/>
            <person name="Kolisko M."/>
            <person name="Husnik F."/>
            <person name="Keeling P."/>
            <person name="Hampl V."/>
        </authorList>
    </citation>
    <scope>NUCLEOTIDE SEQUENCE</scope>
    <source>
        <strain evidence="2">STM</strain>
    </source>
</reference>
<dbReference type="PANTHER" id="PTHR43615">
    <property type="entry name" value="PHOSPHOENOLPYRUVATE SYNTHASE-RELATED"/>
    <property type="match status" value="1"/>
</dbReference>
<dbReference type="InterPro" id="IPR011006">
    <property type="entry name" value="CheY-like_superfamily"/>
</dbReference>
<dbReference type="SUPFAM" id="SSF52172">
    <property type="entry name" value="CheY-like"/>
    <property type="match status" value="2"/>
</dbReference>
<dbReference type="InterPro" id="IPR013815">
    <property type="entry name" value="ATP_grasp_subdomain_1"/>
</dbReference>
<accession>A0A5J4RT09</accession>
<dbReference type="CDD" id="cd00156">
    <property type="entry name" value="REC"/>
    <property type="match status" value="1"/>
</dbReference>
<dbReference type="GO" id="GO:0016301">
    <property type="term" value="F:kinase activity"/>
    <property type="evidence" value="ECO:0007669"/>
    <property type="project" value="InterPro"/>
</dbReference>
<comment type="caution">
    <text evidence="2">The sequence shown here is derived from an EMBL/GenBank/DDBJ whole genome shotgun (WGS) entry which is preliminary data.</text>
</comment>
<dbReference type="Gene3D" id="3.40.50.2300">
    <property type="match status" value="2"/>
</dbReference>
<feature type="domain" description="Pyruvate phosphate dikinase AMP/ATP-binding" evidence="1">
    <location>
        <begin position="434"/>
        <end position="812"/>
    </location>
</feature>
<dbReference type="InterPro" id="IPR051549">
    <property type="entry name" value="PEP_Utilizing_Enz"/>
</dbReference>
<dbReference type="GO" id="GO:0005524">
    <property type="term" value="F:ATP binding"/>
    <property type="evidence" value="ECO:0007669"/>
    <property type="project" value="InterPro"/>
</dbReference>